<evidence type="ECO:0000259" key="13">
    <source>
        <dbReference type="Pfam" id="PF16916"/>
    </source>
</evidence>
<dbReference type="PANTHER" id="PTHR45820:SF4">
    <property type="entry name" value="ZINC TRANSPORTER 63C, ISOFORM F"/>
    <property type="match status" value="1"/>
</dbReference>
<dbReference type="SUPFAM" id="SSF160240">
    <property type="entry name" value="Cation efflux protein cytoplasmic domain-like"/>
    <property type="match status" value="1"/>
</dbReference>
<name>A0ABP0G016_CLALP</name>
<evidence type="ECO:0000256" key="2">
    <source>
        <dbReference type="ARBA" id="ARBA00008873"/>
    </source>
</evidence>
<keyword evidence="8 11" id="KW-0472">Membrane</keyword>
<dbReference type="Proteomes" id="UP001642483">
    <property type="component" value="Unassembled WGS sequence"/>
</dbReference>
<protein>
    <recommendedName>
        <fullName evidence="16">Zinc transporter 1</fullName>
    </recommendedName>
</protein>
<evidence type="ECO:0000256" key="7">
    <source>
        <dbReference type="ARBA" id="ARBA00022989"/>
    </source>
</evidence>
<evidence type="ECO:0000313" key="15">
    <source>
        <dbReference type="Proteomes" id="UP001642483"/>
    </source>
</evidence>
<evidence type="ECO:0000256" key="5">
    <source>
        <dbReference type="ARBA" id="ARBA00022692"/>
    </source>
</evidence>
<feature type="transmembrane region" description="Helical" evidence="11">
    <location>
        <begin position="20"/>
        <end position="38"/>
    </location>
</feature>
<comment type="catalytic activity">
    <reaction evidence="9">
        <text>Zn(2+)(in) + 2 H(+)(out) = Zn(2+)(out) + 2 H(+)(in)</text>
        <dbReference type="Rhea" id="RHEA:72627"/>
        <dbReference type="ChEBI" id="CHEBI:15378"/>
        <dbReference type="ChEBI" id="CHEBI:29105"/>
    </reaction>
</comment>
<dbReference type="EMBL" id="CAWYQH010000099">
    <property type="protein sequence ID" value="CAK8685191.1"/>
    <property type="molecule type" value="Genomic_DNA"/>
</dbReference>
<comment type="subcellular location">
    <subcellularLocation>
        <location evidence="1">Membrane</location>
        <topology evidence="1">Multi-pass membrane protein</topology>
    </subcellularLocation>
</comment>
<dbReference type="PANTHER" id="PTHR45820">
    <property type="entry name" value="FI23527P1"/>
    <property type="match status" value="1"/>
</dbReference>
<keyword evidence="5 11" id="KW-0812">Transmembrane</keyword>
<comment type="caution">
    <text evidence="14">The sequence shown here is derived from an EMBL/GenBank/DDBJ whole genome shotgun (WGS) entry which is preliminary data.</text>
</comment>
<proteinExistence type="inferred from homology"/>
<feature type="transmembrane region" description="Helical" evidence="11">
    <location>
        <begin position="88"/>
        <end position="107"/>
    </location>
</feature>
<evidence type="ECO:0000259" key="12">
    <source>
        <dbReference type="Pfam" id="PF01545"/>
    </source>
</evidence>
<evidence type="ECO:0000256" key="10">
    <source>
        <dbReference type="SAM" id="MobiDB-lite"/>
    </source>
</evidence>
<feature type="transmembrane region" description="Helical" evidence="11">
    <location>
        <begin position="119"/>
        <end position="140"/>
    </location>
</feature>
<dbReference type="InterPro" id="IPR027469">
    <property type="entry name" value="Cation_efflux_TMD_sf"/>
</dbReference>
<keyword evidence="6" id="KW-0862">Zinc</keyword>
<dbReference type="Gene3D" id="1.20.1510.10">
    <property type="entry name" value="Cation efflux protein transmembrane domain"/>
    <property type="match status" value="1"/>
</dbReference>
<comment type="similarity">
    <text evidence="2">Belongs to the cation diffusion facilitator (CDF) transporter (TC 2.A.4) family. SLC30A subfamily.</text>
</comment>
<evidence type="ECO:0000256" key="9">
    <source>
        <dbReference type="ARBA" id="ARBA00048349"/>
    </source>
</evidence>
<evidence type="ECO:0000313" key="14">
    <source>
        <dbReference type="EMBL" id="CAK8685191.1"/>
    </source>
</evidence>
<evidence type="ECO:0000256" key="1">
    <source>
        <dbReference type="ARBA" id="ARBA00004141"/>
    </source>
</evidence>
<evidence type="ECO:0000256" key="3">
    <source>
        <dbReference type="ARBA" id="ARBA00022448"/>
    </source>
</evidence>
<feature type="domain" description="Cation efflux protein transmembrane" evidence="12">
    <location>
        <begin position="22"/>
        <end position="247"/>
    </location>
</feature>
<feature type="compositionally biased region" description="Basic and acidic residues" evidence="10">
    <location>
        <begin position="161"/>
        <end position="175"/>
    </location>
</feature>
<dbReference type="InterPro" id="IPR036837">
    <property type="entry name" value="Cation_efflux_CTD_sf"/>
</dbReference>
<dbReference type="Pfam" id="PF16916">
    <property type="entry name" value="ZT_dimer"/>
    <property type="match status" value="1"/>
</dbReference>
<dbReference type="NCBIfam" id="TIGR01297">
    <property type="entry name" value="CDF"/>
    <property type="match status" value="1"/>
</dbReference>
<feature type="domain" description="Cation efflux protein cytoplasmic" evidence="13">
    <location>
        <begin position="253"/>
        <end position="309"/>
    </location>
</feature>
<dbReference type="SUPFAM" id="SSF161111">
    <property type="entry name" value="Cation efflux protein transmembrane domain-like"/>
    <property type="match status" value="1"/>
</dbReference>
<gene>
    <name evidence="14" type="ORF">CVLEPA_LOCUS16334</name>
</gene>
<dbReference type="InterPro" id="IPR002524">
    <property type="entry name" value="Cation_efflux"/>
</dbReference>
<keyword evidence="4" id="KW-0050">Antiport</keyword>
<evidence type="ECO:0000256" key="8">
    <source>
        <dbReference type="ARBA" id="ARBA00023136"/>
    </source>
</evidence>
<organism evidence="14 15">
    <name type="scientific">Clavelina lepadiformis</name>
    <name type="common">Light-bulb sea squirt</name>
    <name type="synonym">Ascidia lepadiformis</name>
    <dbReference type="NCBI Taxonomy" id="159417"/>
    <lineage>
        <taxon>Eukaryota</taxon>
        <taxon>Metazoa</taxon>
        <taxon>Chordata</taxon>
        <taxon>Tunicata</taxon>
        <taxon>Ascidiacea</taxon>
        <taxon>Aplousobranchia</taxon>
        <taxon>Clavelinidae</taxon>
        <taxon>Clavelina</taxon>
    </lineage>
</organism>
<accession>A0ABP0G016</accession>
<feature type="transmembrane region" description="Helical" evidence="11">
    <location>
        <begin position="217"/>
        <end position="239"/>
    </location>
</feature>
<feature type="transmembrane region" description="Helical" evidence="11">
    <location>
        <begin position="50"/>
        <end position="68"/>
    </location>
</feature>
<keyword evidence="3" id="KW-0813">Transport</keyword>
<keyword evidence="7 11" id="KW-1133">Transmembrane helix</keyword>
<evidence type="ECO:0000256" key="11">
    <source>
        <dbReference type="SAM" id="Phobius"/>
    </source>
</evidence>
<sequence>MSNLRKMCHVKLLGERTSLLCMLGMTSSLFLAEIIVGYLTNSTALIADSFHMLSDVLSLIIGFLAVVYSKKDSKINTYGWARAEVVGALSNAVFLLALCFSIVMDAIQRLVVIEPIDQPLLVIIVGSVGLLINLIGLVLFHGHSHGHDHSHGHGHQHNHDHKSNDSDNGDVEKVKQHGGSQLNMKGVFLHVLGDALGSVVVIISALIIYFVEEDWRYYADPVMTLVIAGIIMYTTIPLLKQSAMILLQTPPAHIKMDELMVKVKQIEGVLSIHELHVWQLSGNCAIASAHVTMHGEDNFVETAKKLNQVFHDIGVHSVTLQPEVYDCEEGNWKCGVRSCPYAPKSGTGALQQANEIKDTSHIFIEDASCTSYASDANSESETCLLSCVSDHCQEFQCCSPNSNGQSKLSTKSKNLSGNANDVEFGIINDLFTFG</sequence>
<evidence type="ECO:0000256" key="4">
    <source>
        <dbReference type="ARBA" id="ARBA00022449"/>
    </source>
</evidence>
<feature type="region of interest" description="Disordered" evidence="10">
    <location>
        <begin position="148"/>
        <end position="175"/>
    </location>
</feature>
<reference evidence="14 15" key="1">
    <citation type="submission" date="2024-02" db="EMBL/GenBank/DDBJ databases">
        <authorList>
            <person name="Daric V."/>
            <person name="Darras S."/>
        </authorList>
    </citation>
    <scope>NUCLEOTIDE SEQUENCE [LARGE SCALE GENOMIC DNA]</scope>
</reference>
<dbReference type="InterPro" id="IPR027470">
    <property type="entry name" value="Cation_efflux_CTD"/>
</dbReference>
<keyword evidence="15" id="KW-1185">Reference proteome</keyword>
<dbReference type="Pfam" id="PF01545">
    <property type="entry name" value="Cation_efflux"/>
    <property type="match status" value="1"/>
</dbReference>
<evidence type="ECO:0000256" key="6">
    <source>
        <dbReference type="ARBA" id="ARBA00022833"/>
    </source>
</evidence>
<evidence type="ECO:0008006" key="16">
    <source>
        <dbReference type="Google" id="ProtNLM"/>
    </source>
</evidence>
<feature type="transmembrane region" description="Helical" evidence="11">
    <location>
        <begin position="187"/>
        <end position="211"/>
    </location>
</feature>
<dbReference type="InterPro" id="IPR058533">
    <property type="entry name" value="Cation_efflux_TM"/>
</dbReference>